<accession>A0A246FMV9</accession>
<reference evidence="2 3" key="1">
    <citation type="submission" date="2017-06" db="EMBL/GenBank/DDBJ databases">
        <title>Hymenobacter amundsenii sp. nov. isolated from regoliths in Antarctica.</title>
        <authorList>
            <person name="Sedlacek I."/>
            <person name="Kralova S."/>
            <person name="Pantucek R."/>
            <person name="Svec P."/>
            <person name="Holochova P."/>
            <person name="Stankova E."/>
            <person name="Vrbovska V."/>
            <person name="Busse H.-J."/>
        </authorList>
    </citation>
    <scope>NUCLEOTIDE SEQUENCE [LARGE SCALE GENOMIC DNA]</scope>
    <source>
        <strain evidence="2 3">CCM 8682</strain>
    </source>
</reference>
<dbReference type="Proteomes" id="UP000197277">
    <property type="component" value="Unassembled WGS sequence"/>
</dbReference>
<evidence type="ECO:0008006" key="4">
    <source>
        <dbReference type="Google" id="ProtNLM"/>
    </source>
</evidence>
<keyword evidence="1" id="KW-0732">Signal</keyword>
<evidence type="ECO:0000256" key="1">
    <source>
        <dbReference type="SAM" id="SignalP"/>
    </source>
</evidence>
<keyword evidence="3" id="KW-1185">Reference proteome</keyword>
<comment type="caution">
    <text evidence="2">The sequence shown here is derived from an EMBL/GenBank/DDBJ whole genome shotgun (WGS) entry which is preliminary data.</text>
</comment>
<feature type="chain" id="PRO_5012376848" description="Phosphate starvation-inducible protein PsiF" evidence="1">
    <location>
        <begin position="20"/>
        <end position="83"/>
    </location>
</feature>
<dbReference type="AlphaFoldDB" id="A0A246FMV9"/>
<evidence type="ECO:0000313" key="2">
    <source>
        <dbReference type="EMBL" id="OWP64071.1"/>
    </source>
</evidence>
<gene>
    <name evidence="2" type="ORF">CDA63_06300</name>
</gene>
<organism evidence="2 3">
    <name type="scientific">Hymenobacter amundsenii</name>
    <dbReference type="NCBI Taxonomy" id="2006685"/>
    <lineage>
        <taxon>Bacteria</taxon>
        <taxon>Pseudomonadati</taxon>
        <taxon>Bacteroidota</taxon>
        <taxon>Cytophagia</taxon>
        <taxon>Cytophagales</taxon>
        <taxon>Hymenobacteraceae</taxon>
        <taxon>Hymenobacter</taxon>
    </lineage>
</organism>
<evidence type="ECO:0000313" key="3">
    <source>
        <dbReference type="Proteomes" id="UP000197277"/>
    </source>
</evidence>
<feature type="signal peptide" evidence="1">
    <location>
        <begin position="1"/>
        <end position="19"/>
    </location>
</feature>
<proteinExistence type="predicted"/>
<protein>
    <recommendedName>
        <fullName evidence="4">Phosphate starvation-inducible protein PsiF</fullName>
    </recommendedName>
</protein>
<name>A0A246FMV9_9BACT</name>
<dbReference type="EMBL" id="NIRR01000006">
    <property type="protein sequence ID" value="OWP64071.1"/>
    <property type="molecule type" value="Genomic_DNA"/>
</dbReference>
<dbReference type="RefSeq" id="WP_088463602.1">
    <property type="nucleotide sequence ID" value="NZ_NIRR01000006.1"/>
</dbReference>
<sequence length="83" mass="8211">MKNALLALALFAFVGTASAHEGEKDAKGKKAKKAATTEAKAHCDMAGSMGSAGTPSCCMKKDAKASTAAATPAPATKVVGKSL</sequence>